<organism evidence="3 4">
    <name type="scientific">Rhodocollybia butyracea</name>
    <dbReference type="NCBI Taxonomy" id="206335"/>
    <lineage>
        <taxon>Eukaryota</taxon>
        <taxon>Fungi</taxon>
        <taxon>Dikarya</taxon>
        <taxon>Basidiomycota</taxon>
        <taxon>Agaricomycotina</taxon>
        <taxon>Agaricomycetes</taxon>
        <taxon>Agaricomycetidae</taxon>
        <taxon>Agaricales</taxon>
        <taxon>Marasmiineae</taxon>
        <taxon>Omphalotaceae</taxon>
        <taxon>Rhodocollybia</taxon>
    </lineage>
</organism>
<reference evidence="3" key="1">
    <citation type="submission" date="2020-11" db="EMBL/GenBank/DDBJ databases">
        <authorList>
            <consortium name="DOE Joint Genome Institute"/>
            <person name="Ahrendt S."/>
            <person name="Riley R."/>
            <person name="Andreopoulos W."/>
            <person name="Labutti K."/>
            <person name="Pangilinan J."/>
            <person name="Ruiz-Duenas F.J."/>
            <person name="Barrasa J.M."/>
            <person name="Sanchez-Garcia M."/>
            <person name="Camarero S."/>
            <person name="Miyauchi S."/>
            <person name="Serrano A."/>
            <person name="Linde D."/>
            <person name="Babiker R."/>
            <person name="Drula E."/>
            <person name="Ayuso-Fernandez I."/>
            <person name="Pacheco R."/>
            <person name="Padilla G."/>
            <person name="Ferreira P."/>
            <person name="Barriuso J."/>
            <person name="Kellner H."/>
            <person name="Castanera R."/>
            <person name="Alfaro M."/>
            <person name="Ramirez L."/>
            <person name="Pisabarro A.G."/>
            <person name="Kuo A."/>
            <person name="Tritt A."/>
            <person name="Lipzen A."/>
            <person name="He G."/>
            <person name="Yan M."/>
            <person name="Ng V."/>
            <person name="Cullen D."/>
            <person name="Martin F."/>
            <person name="Rosso M.-N."/>
            <person name="Henrissat B."/>
            <person name="Hibbett D."/>
            <person name="Martinez A.T."/>
            <person name="Grigoriev I.V."/>
        </authorList>
    </citation>
    <scope>NUCLEOTIDE SEQUENCE</scope>
    <source>
        <strain evidence="3">AH 40177</strain>
    </source>
</reference>
<protein>
    <recommendedName>
        <fullName evidence="2">Helitron helicase-like domain-containing protein</fullName>
    </recommendedName>
</protein>
<dbReference type="EMBL" id="JADNRY010000441">
    <property type="protein sequence ID" value="KAF9053994.1"/>
    <property type="molecule type" value="Genomic_DNA"/>
</dbReference>
<keyword evidence="4" id="KW-1185">Reference proteome</keyword>
<evidence type="ECO:0000313" key="4">
    <source>
        <dbReference type="Proteomes" id="UP000772434"/>
    </source>
</evidence>
<comment type="caution">
    <text evidence="3">The sequence shown here is derived from an EMBL/GenBank/DDBJ whole genome shotgun (WGS) entry which is preliminary data.</text>
</comment>
<evidence type="ECO:0000256" key="1">
    <source>
        <dbReference type="SAM" id="MobiDB-lite"/>
    </source>
</evidence>
<evidence type="ECO:0000313" key="3">
    <source>
        <dbReference type="EMBL" id="KAF9053994.1"/>
    </source>
</evidence>
<proteinExistence type="predicted"/>
<name>A0A9P5P653_9AGAR</name>
<feature type="domain" description="Helitron helicase-like" evidence="2">
    <location>
        <begin position="5"/>
        <end position="47"/>
    </location>
</feature>
<accession>A0A9P5P653</accession>
<feature type="compositionally biased region" description="Low complexity" evidence="1">
    <location>
        <begin position="325"/>
        <end position="337"/>
    </location>
</feature>
<sequence length="409" mass="45806">MHAFIRAVLGFDPSQKCGEGGILGVVKAHYGCVEAQGRGTLHCHMMIWLEGGLNPDEIKQKIVEDPDSHFCHRLREFLDDTISNSVPADPDPSITVPSDKYHPCALRNSDMQGYECDPGSRSKRRLKDMRNLIKHCQVHSHTSTCYKYCKDPSQPKECRFHLGEDKVEPLTMFDPISGDITLRCLDGLVNNFNETMLEAIRCNMDIKFIGSGASAKAVLYYITNYITKTQLKSHVAFAALERAVTRLEEVVDVDTPLTVKAKRLLQKCAYAMVSQQELSAQQDHFTSHRFTCLFWPSFERHIDNLSPLVDDTSVETTTTGVDPVPSSSTEASEPPESLSDESDLYNVDEEVTLSVDSEGTLGRKGNQVEDYCLRGDQLNDVNMTMLDWTGKMTTDKNQIPATTSRIFPP</sequence>
<dbReference type="Proteomes" id="UP000772434">
    <property type="component" value="Unassembled WGS sequence"/>
</dbReference>
<dbReference type="OrthoDB" id="10007484at2759"/>
<evidence type="ECO:0000259" key="2">
    <source>
        <dbReference type="Pfam" id="PF14214"/>
    </source>
</evidence>
<gene>
    <name evidence="3" type="ORF">BDP27DRAFT_1386312</name>
</gene>
<dbReference type="Pfam" id="PF14214">
    <property type="entry name" value="Helitron_like_N"/>
    <property type="match status" value="1"/>
</dbReference>
<feature type="region of interest" description="Disordered" evidence="1">
    <location>
        <begin position="313"/>
        <end position="346"/>
    </location>
</feature>
<dbReference type="AlphaFoldDB" id="A0A9P5P653"/>
<dbReference type="InterPro" id="IPR025476">
    <property type="entry name" value="Helitron_helicase-like"/>
</dbReference>